<keyword evidence="2" id="KW-0863">Zinc-finger</keyword>
<keyword evidence="1" id="KW-0479">Metal-binding</keyword>
<organism evidence="5 6">
    <name type="scientific">Aspergillus cavernicola</name>
    <dbReference type="NCBI Taxonomy" id="176166"/>
    <lineage>
        <taxon>Eukaryota</taxon>
        <taxon>Fungi</taxon>
        <taxon>Dikarya</taxon>
        <taxon>Ascomycota</taxon>
        <taxon>Pezizomycotina</taxon>
        <taxon>Eurotiomycetes</taxon>
        <taxon>Eurotiomycetidae</taxon>
        <taxon>Eurotiales</taxon>
        <taxon>Aspergillaceae</taxon>
        <taxon>Aspergillus</taxon>
        <taxon>Aspergillus subgen. Nidulantes</taxon>
    </lineage>
</organism>
<dbReference type="Proteomes" id="UP001610335">
    <property type="component" value="Unassembled WGS sequence"/>
</dbReference>
<reference evidence="5 6" key="1">
    <citation type="submission" date="2024-07" db="EMBL/GenBank/DDBJ databases">
        <title>Section-level genome sequencing and comparative genomics of Aspergillus sections Usti and Cavernicolus.</title>
        <authorList>
            <consortium name="Lawrence Berkeley National Laboratory"/>
            <person name="Nybo J.L."/>
            <person name="Vesth T.C."/>
            <person name="Theobald S."/>
            <person name="Frisvad J.C."/>
            <person name="Larsen T.O."/>
            <person name="Kjaerboelling I."/>
            <person name="Rothschild-Mancinelli K."/>
            <person name="Lyhne E.K."/>
            <person name="Kogle M.E."/>
            <person name="Barry K."/>
            <person name="Clum A."/>
            <person name="Na H."/>
            <person name="Ledsgaard L."/>
            <person name="Lin J."/>
            <person name="Lipzen A."/>
            <person name="Kuo A."/>
            <person name="Riley R."/>
            <person name="Mondo S."/>
            <person name="LaButti K."/>
            <person name="Haridas S."/>
            <person name="Pangalinan J."/>
            <person name="Salamov A.A."/>
            <person name="Simmons B.A."/>
            <person name="Magnuson J.K."/>
            <person name="Chen J."/>
            <person name="Drula E."/>
            <person name="Henrissat B."/>
            <person name="Wiebenga A."/>
            <person name="Lubbers R.J."/>
            <person name="Gomes A.C."/>
            <person name="Makela M.R."/>
            <person name="Stajich J."/>
            <person name="Grigoriev I.V."/>
            <person name="Mortensen U.H."/>
            <person name="De vries R.P."/>
            <person name="Baker S.E."/>
            <person name="Andersen M.R."/>
        </authorList>
    </citation>
    <scope>NUCLEOTIDE SEQUENCE [LARGE SCALE GENOMIC DNA]</scope>
    <source>
        <strain evidence="5 6">CBS 600.67</strain>
    </source>
</reference>
<dbReference type="PANTHER" id="PTHR28042">
    <property type="entry name" value="E3 UBIQUITIN-PROTEIN LIGASE COMPLEX SLX5-SLX8 SUBUNIT SLX5"/>
    <property type="match status" value="1"/>
</dbReference>
<evidence type="ECO:0000256" key="4">
    <source>
        <dbReference type="SAM" id="MobiDB-lite"/>
    </source>
</evidence>
<sequence>MSSDSGVQFIAARRRKRPRRELSSTPQAQSSSSTSRPTTLHPLTLPHARYAGDGLDFRRPVTTPAPPEEEVIDLTNEPESPEVPRQQTPERSSRRTRPPPFGREIMGDIVDLEEEPDIASSPEIQFVSSNARQPPPPPPPPPRAQGLMGSNFWRMLPLPHTAFFRATNEGNYRREIPWRAASHLSRAELETLLIGDGAEAMDLAINLDMEDPFMEYPTMGIERGRPRSSYKRPSPAPDGFTRSVAEEDIATCPNCDEELGTGDELRQQIWVAKQCGHVYCGECAKNRSLTKAKKTTSKTKPFARCQVPECGKPVSAPRSMFQVYL</sequence>
<dbReference type="PROSITE" id="PS00518">
    <property type="entry name" value="ZF_RING_1"/>
    <property type="match status" value="1"/>
</dbReference>
<feature type="region of interest" description="Disordered" evidence="4">
    <location>
        <begin position="220"/>
        <end position="243"/>
    </location>
</feature>
<name>A0ABR4IFI3_9EURO</name>
<dbReference type="SUPFAM" id="SSF57850">
    <property type="entry name" value="RING/U-box"/>
    <property type="match status" value="1"/>
</dbReference>
<evidence type="ECO:0000313" key="5">
    <source>
        <dbReference type="EMBL" id="KAL2826515.1"/>
    </source>
</evidence>
<dbReference type="Gene3D" id="3.30.40.10">
    <property type="entry name" value="Zinc/RING finger domain, C3HC4 (zinc finger)"/>
    <property type="match status" value="1"/>
</dbReference>
<proteinExistence type="predicted"/>
<evidence type="ECO:0000313" key="6">
    <source>
        <dbReference type="Proteomes" id="UP001610335"/>
    </source>
</evidence>
<feature type="region of interest" description="Disordered" evidence="4">
    <location>
        <begin position="1"/>
        <end position="104"/>
    </location>
</feature>
<dbReference type="InterPro" id="IPR017907">
    <property type="entry name" value="Znf_RING_CS"/>
</dbReference>
<dbReference type="PANTHER" id="PTHR28042:SF1">
    <property type="entry name" value="E3 UBIQUITIN-PROTEIN LIGASE COMPLEX SLX5-SLX8 SUBUNIT SLX5"/>
    <property type="match status" value="1"/>
</dbReference>
<gene>
    <name evidence="5" type="ORF">BDW59DRAFT_65899</name>
</gene>
<dbReference type="InterPro" id="IPR038886">
    <property type="entry name" value="E3_SLX5/Rfp1"/>
</dbReference>
<evidence type="ECO:0000256" key="1">
    <source>
        <dbReference type="ARBA" id="ARBA00022723"/>
    </source>
</evidence>
<protein>
    <recommendedName>
        <fullName evidence="7">RING-type domain-containing protein</fullName>
    </recommendedName>
</protein>
<feature type="compositionally biased region" description="Low complexity" evidence="4">
    <location>
        <begin position="23"/>
        <end position="49"/>
    </location>
</feature>
<keyword evidence="6" id="KW-1185">Reference proteome</keyword>
<keyword evidence="3" id="KW-0862">Zinc</keyword>
<evidence type="ECO:0000256" key="3">
    <source>
        <dbReference type="ARBA" id="ARBA00022833"/>
    </source>
</evidence>
<dbReference type="EMBL" id="JBFXLS010000030">
    <property type="protein sequence ID" value="KAL2826515.1"/>
    <property type="molecule type" value="Genomic_DNA"/>
</dbReference>
<evidence type="ECO:0008006" key="7">
    <source>
        <dbReference type="Google" id="ProtNLM"/>
    </source>
</evidence>
<dbReference type="InterPro" id="IPR013083">
    <property type="entry name" value="Znf_RING/FYVE/PHD"/>
</dbReference>
<evidence type="ECO:0000256" key="2">
    <source>
        <dbReference type="ARBA" id="ARBA00022771"/>
    </source>
</evidence>
<accession>A0ABR4IFI3</accession>
<comment type="caution">
    <text evidence="5">The sequence shown here is derived from an EMBL/GenBank/DDBJ whole genome shotgun (WGS) entry which is preliminary data.</text>
</comment>